<reference evidence="1" key="1">
    <citation type="submission" date="2020-07" db="EMBL/GenBank/DDBJ databases">
        <title>Multicomponent nature underlies the extraordinary mechanical properties of spider dragline silk.</title>
        <authorList>
            <person name="Kono N."/>
            <person name="Nakamura H."/>
            <person name="Mori M."/>
            <person name="Yoshida Y."/>
            <person name="Ohtoshi R."/>
            <person name="Malay A.D."/>
            <person name="Moran D.A.P."/>
            <person name="Tomita M."/>
            <person name="Numata K."/>
            <person name="Arakawa K."/>
        </authorList>
    </citation>
    <scope>NUCLEOTIDE SEQUENCE</scope>
</reference>
<comment type="caution">
    <text evidence="1">The sequence shown here is derived from an EMBL/GenBank/DDBJ whole genome shotgun (WGS) entry which is preliminary data.</text>
</comment>
<name>A0A8X6JF06_TRICU</name>
<accession>A0A8X6JF06</accession>
<dbReference type="Proteomes" id="UP000887116">
    <property type="component" value="Unassembled WGS sequence"/>
</dbReference>
<dbReference type="OrthoDB" id="6434586at2759"/>
<keyword evidence="2" id="KW-1185">Reference proteome</keyword>
<dbReference type="AlphaFoldDB" id="A0A8X6JF06"/>
<sequence>MLNFFKKSDAPTSKDLNIVAADDIWAYHVMQENHSFWSYDCASKLIKSYFEPKFTCARTKSEAIVLNVLAPTTMKELKDDLDKSNCITILNDASNHGNKKIYPTVVRYFQPYVGGKVNILDLRDQPEETSDINVNYLNQVLIDNNLTSKVMAFCGDFANVDFGGVAR</sequence>
<evidence type="ECO:0000313" key="2">
    <source>
        <dbReference type="Proteomes" id="UP000887116"/>
    </source>
</evidence>
<protein>
    <submittedName>
        <fullName evidence="1">Uncharacterized protein</fullName>
    </submittedName>
</protein>
<evidence type="ECO:0000313" key="1">
    <source>
        <dbReference type="EMBL" id="GFR22823.1"/>
    </source>
</evidence>
<proteinExistence type="predicted"/>
<dbReference type="EMBL" id="BMAO01018356">
    <property type="protein sequence ID" value="GFR22823.1"/>
    <property type="molecule type" value="Genomic_DNA"/>
</dbReference>
<organism evidence="1 2">
    <name type="scientific">Trichonephila clavata</name>
    <name type="common">Joro spider</name>
    <name type="synonym">Nephila clavata</name>
    <dbReference type="NCBI Taxonomy" id="2740835"/>
    <lineage>
        <taxon>Eukaryota</taxon>
        <taxon>Metazoa</taxon>
        <taxon>Ecdysozoa</taxon>
        <taxon>Arthropoda</taxon>
        <taxon>Chelicerata</taxon>
        <taxon>Arachnida</taxon>
        <taxon>Araneae</taxon>
        <taxon>Araneomorphae</taxon>
        <taxon>Entelegynae</taxon>
        <taxon>Araneoidea</taxon>
        <taxon>Nephilidae</taxon>
        <taxon>Trichonephila</taxon>
    </lineage>
</organism>
<gene>
    <name evidence="1" type="primary">EVAR_49407_1</name>
    <name evidence="1" type="ORF">TNCT_492001</name>
</gene>